<feature type="compositionally biased region" description="Low complexity" evidence="1">
    <location>
        <begin position="393"/>
        <end position="413"/>
    </location>
</feature>
<dbReference type="OrthoDB" id="5592111at2759"/>
<accession>A0A9W7Y9R5</accession>
<evidence type="ECO:0000256" key="1">
    <source>
        <dbReference type="SAM" id="MobiDB-lite"/>
    </source>
</evidence>
<feature type="region of interest" description="Disordered" evidence="1">
    <location>
        <begin position="1"/>
        <end position="83"/>
    </location>
</feature>
<name>A0A9W7Y9R5_9FUNG</name>
<reference evidence="2" key="1">
    <citation type="submission" date="2022-07" db="EMBL/GenBank/DDBJ databases">
        <title>Phylogenomic reconstructions and comparative analyses of Kickxellomycotina fungi.</title>
        <authorList>
            <person name="Reynolds N.K."/>
            <person name="Stajich J.E."/>
            <person name="Barry K."/>
            <person name="Grigoriev I.V."/>
            <person name="Crous P."/>
            <person name="Smith M.E."/>
        </authorList>
    </citation>
    <scope>NUCLEOTIDE SEQUENCE</scope>
    <source>
        <strain evidence="2">BCRC 34381</strain>
    </source>
</reference>
<gene>
    <name evidence="2" type="ORF">LPJ61_004926</name>
</gene>
<feature type="compositionally biased region" description="Low complexity" evidence="1">
    <location>
        <begin position="55"/>
        <end position="71"/>
    </location>
</feature>
<dbReference type="EMBL" id="JANBOI010001343">
    <property type="protein sequence ID" value="KAJ1726841.1"/>
    <property type="molecule type" value="Genomic_DNA"/>
</dbReference>
<comment type="caution">
    <text evidence="2">The sequence shown here is derived from an EMBL/GenBank/DDBJ whole genome shotgun (WGS) entry which is preliminary data.</text>
</comment>
<protein>
    <submittedName>
        <fullName evidence="2">Uncharacterized protein</fullName>
    </submittedName>
</protein>
<organism evidence="2 3">
    <name type="scientific">Coemansia biformis</name>
    <dbReference type="NCBI Taxonomy" id="1286918"/>
    <lineage>
        <taxon>Eukaryota</taxon>
        <taxon>Fungi</taxon>
        <taxon>Fungi incertae sedis</taxon>
        <taxon>Zoopagomycota</taxon>
        <taxon>Kickxellomycotina</taxon>
        <taxon>Kickxellomycetes</taxon>
        <taxon>Kickxellales</taxon>
        <taxon>Kickxellaceae</taxon>
        <taxon>Coemansia</taxon>
    </lineage>
</organism>
<keyword evidence="3" id="KW-1185">Reference proteome</keyword>
<feature type="compositionally biased region" description="Low complexity" evidence="1">
    <location>
        <begin position="495"/>
        <end position="512"/>
    </location>
</feature>
<feature type="region of interest" description="Disordered" evidence="1">
    <location>
        <begin position="480"/>
        <end position="512"/>
    </location>
</feature>
<dbReference type="Proteomes" id="UP001143981">
    <property type="component" value="Unassembled WGS sequence"/>
</dbReference>
<dbReference type="AlphaFoldDB" id="A0A9W7Y9R5"/>
<evidence type="ECO:0000313" key="2">
    <source>
        <dbReference type="EMBL" id="KAJ1726841.1"/>
    </source>
</evidence>
<feature type="non-terminal residue" evidence="2">
    <location>
        <position position="628"/>
    </location>
</feature>
<sequence length="628" mass="65808">MLKAFSKVFHKSHDPPGDPPAPRGAAQVRTAEGPPPARRVLERHQPAELGLDGSGSPARAKGAPRRGGASSYPHPRPHMGAHPTKEFVRRTSLQYRMEQQQQQQMQPRLHVKGPAQNPDGGFPLTAENLEWHLRMLPPMKESKYDRILRYVRDQQLLVPAAAELALQQQRDIDCSMLMSGGPMHHDFADPRYAPLEHVVAPPPNPLAGQFHLPAAYSAAPMAAHQPLVPLGDAHARMAADRSHVAAGPAYPSLSCAAPNQMPQQMNHAPARSADAAAVAAAAAAAIRRASVAVGPHVDNEEDDNTPLAAISWAAPPLRPATMLHVAIPGAGLDGSLDPADSFDGLLPSPAPLGGGDRMSMMSFPSNMAVNFASEANEVNSRTLSASLHEVNSHATPAPHTPTAPDAPAHAPAPRLSVYSGSSPHSLPVAGRLLGQSSLDAIAPRSSGHGLGAAAAHVRRNSSPRASDDLVVKLRLAFPHTDEGSCSTPHAAPVKVPGASASQAPAPDADSAGSAVALRVVNHASNEVAGGSSDGDDDKPLVSLSRRISERQDQGPLHVDCVAQAAGGGRRDDDDDDDDRPLSALLYQAHVAGDDLGSLPLPPHVLDPDAVANLDDIMNESPKPPRTSI</sequence>
<proteinExistence type="predicted"/>
<evidence type="ECO:0000313" key="3">
    <source>
        <dbReference type="Proteomes" id="UP001143981"/>
    </source>
</evidence>
<feature type="region of interest" description="Disordered" evidence="1">
    <location>
        <begin position="388"/>
        <end position="423"/>
    </location>
</feature>